<accession>A0A2R6P0A2</accession>
<name>A0A2R6P0A2_9APHY</name>
<dbReference type="OrthoDB" id="2800937at2759"/>
<evidence type="ECO:0000313" key="1">
    <source>
        <dbReference type="EMBL" id="PSR81446.1"/>
    </source>
</evidence>
<comment type="caution">
    <text evidence="1">The sequence shown here is derived from an EMBL/GenBank/DDBJ whole genome shotgun (WGS) entry which is preliminary data.</text>
</comment>
<protein>
    <submittedName>
        <fullName evidence="1">Uncharacterized protein</fullName>
    </submittedName>
</protein>
<evidence type="ECO:0000313" key="2">
    <source>
        <dbReference type="Proteomes" id="UP000186601"/>
    </source>
</evidence>
<reference evidence="1 2" key="1">
    <citation type="submission" date="2018-02" db="EMBL/GenBank/DDBJ databases">
        <title>Genome sequence of the basidiomycete white-rot fungus Phlebia centrifuga.</title>
        <authorList>
            <person name="Granchi Z."/>
            <person name="Peng M."/>
            <person name="de Vries R.P."/>
            <person name="Hilden K."/>
            <person name="Makela M.R."/>
            <person name="Grigoriev I."/>
            <person name="Riley R."/>
        </authorList>
    </citation>
    <scope>NUCLEOTIDE SEQUENCE [LARGE SCALE GENOMIC DNA]</scope>
    <source>
        <strain evidence="1 2">FBCC195</strain>
    </source>
</reference>
<sequence>MHKFLGVLLDNKLKWHAQIKKAKDKGMQWLTHFRRMANVKHGISLQILQRLYFMIAIPSMLYAVDVFITLIQTGAVLSAKQTDSVSAIHWISVGIFGRNKT</sequence>
<dbReference type="STRING" id="98765.A0A2R6P0A2"/>
<organism evidence="1 2">
    <name type="scientific">Hermanssonia centrifuga</name>
    <dbReference type="NCBI Taxonomy" id="98765"/>
    <lineage>
        <taxon>Eukaryota</taxon>
        <taxon>Fungi</taxon>
        <taxon>Dikarya</taxon>
        <taxon>Basidiomycota</taxon>
        <taxon>Agaricomycotina</taxon>
        <taxon>Agaricomycetes</taxon>
        <taxon>Polyporales</taxon>
        <taxon>Meruliaceae</taxon>
        <taxon>Hermanssonia</taxon>
    </lineage>
</organism>
<dbReference type="Proteomes" id="UP000186601">
    <property type="component" value="Unassembled WGS sequence"/>
</dbReference>
<dbReference type="AlphaFoldDB" id="A0A2R6P0A2"/>
<proteinExistence type="predicted"/>
<gene>
    <name evidence="1" type="ORF">PHLCEN_2v6374</name>
</gene>
<keyword evidence="2" id="KW-1185">Reference proteome</keyword>
<dbReference type="EMBL" id="MLYV02000618">
    <property type="protein sequence ID" value="PSR81446.1"/>
    <property type="molecule type" value="Genomic_DNA"/>
</dbReference>